<evidence type="ECO:0000313" key="4">
    <source>
        <dbReference type="Proteomes" id="UP000759537"/>
    </source>
</evidence>
<dbReference type="PROSITE" id="PS50097">
    <property type="entry name" value="BTB"/>
    <property type="match status" value="1"/>
</dbReference>
<evidence type="ECO:0000256" key="1">
    <source>
        <dbReference type="SAM" id="MobiDB-lite"/>
    </source>
</evidence>
<protein>
    <recommendedName>
        <fullName evidence="2">BTB domain-containing protein</fullName>
    </recommendedName>
</protein>
<dbReference type="Pfam" id="PF00651">
    <property type="entry name" value="BTB"/>
    <property type="match status" value="1"/>
</dbReference>
<dbReference type="InterPro" id="IPR011333">
    <property type="entry name" value="SKP1/BTB/POZ_sf"/>
</dbReference>
<comment type="caution">
    <text evidence="3">The sequence shown here is derived from an EMBL/GenBank/DDBJ whole genome shotgun (WGS) entry which is preliminary data.</text>
</comment>
<organism evidence="3 4">
    <name type="scientific">Russula ochroleuca</name>
    <dbReference type="NCBI Taxonomy" id="152965"/>
    <lineage>
        <taxon>Eukaryota</taxon>
        <taxon>Fungi</taxon>
        <taxon>Dikarya</taxon>
        <taxon>Basidiomycota</taxon>
        <taxon>Agaricomycotina</taxon>
        <taxon>Agaricomycetes</taxon>
        <taxon>Russulales</taxon>
        <taxon>Russulaceae</taxon>
        <taxon>Russula</taxon>
    </lineage>
</organism>
<dbReference type="SUPFAM" id="SSF54695">
    <property type="entry name" value="POZ domain"/>
    <property type="match status" value="1"/>
</dbReference>
<feature type="region of interest" description="Disordered" evidence="1">
    <location>
        <begin position="321"/>
        <end position="344"/>
    </location>
</feature>
<dbReference type="OrthoDB" id="3357985at2759"/>
<dbReference type="EMBL" id="WHVB01000021">
    <property type="protein sequence ID" value="KAF8472256.1"/>
    <property type="molecule type" value="Genomic_DNA"/>
</dbReference>
<proteinExistence type="predicted"/>
<evidence type="ECO:0000313" key="3">
    <source>
        <dbReference type="EMBL" id="KAF8472256.1"/>
    </source>
</evidence>
<reference evidence="3" key="1">
    <citation type="submission" date="2019-10" db="EMBL/GenBank/DDBJ databases">
        <authorList>
            <consortium name="DOE Joint Genome Institute"/>
            <person name="Kuo A."/>
            <person name="Miyauchi S."/>
            <person name="Kiss E."/>
            <person name="Drula E."/>
            <person name="Kohler A."/>
            <person name="Sanchez-Garcia M."/>
            <person name="Andreopoulos B."/>
            <person name="Barry K.W."/>
            <person name="Bonito G."/>
            <person name="Buee M."/>
            <person name="Carver A."/>
            <person name="Chen C."/>
            <person name="Cichocki N."/>
            <person name="Clum A."/>
            <person name="Culley D."/>
            <person name="Crous P.W."/>
            <person name="Fauchery L."/>
            <person name="Girlanda M."/>
            <person name="Hayes R."/>
            <person name="Keri Z."/>
            <person name="LaButti K."/>
            <person name="Lipzen A."/>
            <person name="Lombard V."/>
            <person name="Magnuson J."/>
            <person name="Maillard F."/>
            <person name="Morin E."/>
            <person name="Murat C."/>
            <person name="Nolan M."/>
            <person name="Ohm R."/>
            <person name="Pangilinan J."/>
            <person name="Pereira M."/>
            <person name="Perotto S."/>
            <person name="Peter M."/>
            <person name="Riley R."/>
            <person name="Sitrit Y."/>
            <person name="Stielow B."/>
            <person name="Szollosi G."/>
            <person name="Zifcakova L."/>
            <person name="Stursova M."/>
            <person name="Spatafora J.W."/>
            <person name="Tedersoo L."/>
            <person name="Vaario L.-M."/>
            <person name="Yamada A."/>
            <person name="Yan M."/>
            <person name="Wang P."/>
            <person name="Xu J."/>
            <person name="Bruns T."/>
            <person name="Baldrian P."/>
            <person name="Vilgalys R."/>
            <person name="Henrissat B."/>
            <person name="Grigoriev I.V."/>
            <person name="Hibbett D."/>
            <person name="Nagy L.G."/>
            <person name="Martin F.M."/>
        </authorList>
    </citation>
    <scope>NUCLEOTIDE SEQUENCE</scope>
    <source>
        <strain evidence="3">Prilba</strain>
    </source>
</reference>
<sequence>MSTAAAETSPSGSVISLENLLFDYPEADIILRSRDSYEFRVLKLYIVHSSPILGEKLLLSPNPLPEPTTSAVPAESNVEGSAANVPCVVQLPVDGAILLSLLSYIFPVPPILPSTSEQIMELLSVAQMYKMDIVLTHIRNHISQQEPPFIREETAFLIYSLAQKYGLRTEALQAARCTLSFSSLTIEDLAEEDKLDLMPGSFLHELWKYHQRVRSNLTSDLEEFRNSDVLAILGNLGCEVPTNSGLPCWVDSYISDIGTTRVPAFLDLADFHMWLAEHIQDLSSSGGCESCCSIPREKTCAFWGALTATVQGSITKAEPDLALPLEGKRSEGQARKTREAASPPKYSDMPNADVILQSSDLVHFRVNKLVLVTSSPFFADMFSLPQPLNDTSPDNLPVVHLSEDAEVLNSLFSMLYPVTPEMPRSSDNILALLAAAAKYDMDTVQTLIRAEISRRGLLSSTGAGVFRVYAVACSKGLIPEVATAARLILGHPLTFESLGDALRLFEGWALRDLADFRLRSIRNFSSNWILFSDCLKGPSKIWVDCPTVKGGKDVHRLPTWLQDCLQLKTADKSGPIQMDRFTEAIPTSVQLSDKYLKALKKHVKGKDCHFCMKTHILEGETFCKEMKDISAKAWNVPTPMLGET</sequence>
<accession>A0A9P5K0B0</accession>
<feature type="compositionally biased region" description="Basic and acidic residues" evidence="1">
    <location>
        <begin position="326"/>
        <end position="339"/>
    </location>
</feature>
<keyword evidence="4" id="KW-1185">Reference proteome</keyword>
<evidence type="ECO:0000259" key="2">
    <source>
        <dbReference type="PROSITE" id="PS50097"/>
    </source>
</evidence>
<name>A0A9P5K0B0_9AGAM</name>
<dbReference type="CDD" id="cd18186">
    <property type="entry name" value="BTB_POZ_ZBTB_KLHL-like"/>
    <property type="match status" value="1"/>
</dbReference>
<reference evidence="3" key="2">
    <citation type="journal article" date="2020" name="Nat. Commun.">
        <title>Large-scale genome sequencing of mycorrhizal fungi provides insights into the early evolution of symbiotic traits.</title>
        <authorList>
            <person name="Miyauchi S."/>
            <person name="Kiss E."/>
            <person name="Kuo A."/>
            <person name="Drula E."/>
            <person name="Kohler A."/>
            <person name="Sanchez-Garcia M."/>
            <person name="Morin E."/>
            <person name="Andreopoulos B."/>
            <person name="Barry K.W."/>
            <person name="Bonito G."/>
            <person name="Buee M."/>
            <person name="Carver A."/>
            <person name="Chen C."/>
            <person name="Cichocki N."/>
            <person name="Clum A."/>
            <person name="Culley D."/>
            <person name="Crous P.W."/>
            <person name="Fauchery L."/>
            <person name="Girlanda M."/>
            <person name="Hayes R.D."/>
            <person name="Keri Z."/>
            <person name="LaButti K."/>
            <person name="Lipzen A."/>
            <person name="Lombard V."/>
            <person name="Magnuson J."/>
            <person name="Maillard F."/>
            <person name="Murat C."/>
            <person name="Nolan M."/>
            <person name="Ohm R.A."/>
            <person name="Pangilinan J."/>
            <person name="Pereira M.F."/>
            <person name="Perotto S."/>
            <person name="Peter M."/>
            <person name="Pfister S."/>
            <person name="Riley R."/>
            <person name="Sitrit Y."/>
            <person name="Stielow J.B."/>
            <person name="Szollosi G."/>
            <person name="Zifcakova L."/>
            <person name="Stursova M."/>
            <person name="Spatafora J.W."/>
            <person name="Tedersoo L."/>
            <person name="Vaario L.M."/>
            <person name="Yamada A."/>
            <person name="Yan M."/>
            <person name="Wang P."/>
            <person name="Xu J."/>
            <person name="Bruns T."/>
            <person name="Baldrian P."/>
            <person name="Vilgalys R."/>
            <person name="Dunand C."/>
            <person name="Henrissat B."/>
            <person name="Grigoriev I.V."/>
            <person name="Hibbett D."/>
            <person name="Nagy L.G."/>
            <person name="Martin F.M."/>
        </authorList>
    </citation>
    <scope>NUCLEOTIDE SEQUENCE</scope>
    <source>
        <strain evidence="3">Prilba</strain>
    </source>
</reference>
<feature type="domain" description="BTB" evidence="2">
    <location>
        <begin position="352"/>
        <end position="424"/>
    </location>
</feature>
<dbReference type="SMART" id="SM00225">
    <property type="entry name" value="BTB"/>
    <property type="match status" value="2"/>
</dbReference>
<dbReference type="Gene3D" id="3.30.710.10">
    <property type="entry name" value="Potassium Channel Kv1.1, Chain A"/>
    <property type="match status" value="2"/>
</dbReference>
<dbReference type="AlphaFoldDB" id="A0A9P5K0B0"/>
<dbReference type="Proteomes" id="UP000759537">
    <property type="component" value="Unassembled WGS sequence"/>
</dbReference>
<dbReference type="InterPro" id="IPR000210">
    <property type="entry name" value="BTB/POZ_dom"/>
</dbReference>
<gene>
    <name evidence="3" type="ORF">DFH94DRAFT_193415</name>
</gene>